<dbReference type="EMBL" id="LDAU01000037">
    <property type="protein sequence ID" value="KRX10203.1"/>
    <property type="molecule type" value="Genomic_DNA"/>
</dbReference>
<dbReference type="InterPro" id="IPR003010">
    <property type="entry name" value="C-N_Hydrolase"/>
</dbReference>
<sequence>MMKIAKQLNLIKKSADLLLKQTPKFQFCAENSSNSDDVWDNSLAHSSKPELKSVEAALNKYLPPEELAEVKRILYGNPVSNLEFSSQAKSLAEELNMELKGYKIDCPKEQLRKPRIVRVGAIQNRIKRPPSDSIQEQTQSLRDWMAKAVKVAHEAGVNVLCTQELWCGPFFPATRETQPWYELAEDIENGPTAKLFKELAAAYNMVIINSQLERDQHGSIHNTVAVFSNRGEYIGKHRKNHIPRVGDFNESTYYMEGNTGHPVFDTAFGKIGINICYGRHFPQNWMMFGLNGAEIVFNPSATIGALSEPLWPEIQWSVKVKQL</sequence>
<keyword evidence="4" id="KW-1185">Reference proteome</keyword>
<accession>A0A0V0R6W4</accession>
<dbReference type="PROSITE" id="PS50263">
    <property type="entry name" value="CN_HYDROLASE"/>
    <property type="match status" value="1"/>
</dbReference>
<proteinExistence type="predicted"/>
<dbReference type="Proteomes" id="UP000054937">
    <property type="component" value="Unassembled WGS sequence"/>
</dbReference>
<gene>
    <name evidence="3" type="ORF">PPERSA_12161</name>
</gene>
<organism evidence="3 4">
    <name type="scientific">Pseudocohnilembus persalinus</name>
    <name type="common">Ciliate</name>
    <dbReference type="NCBI Taxonomy" id="266149"/>
    <lineage>
        <taxon>Eukaryota</taxon>
        <taxon>Sar</taxon>
        <taxon>Alveolata</taxon>
        <taxon>Ciliophora</taxon>
        <taxon>Intramacronucleata</taxon>
        <taxon>Oligohymenophorea</taxon>
        <taxon>Scuticociliatia</taxon>
        <taxon>Philasterida</taxon>
        <taxon>Pseudocohnilembidae</taxon>
        <taxon>Pseudocohnilembus</taxon>
    </lineage>
</organism>
<dbReference type="SUPFAM" id="SSF56317">
    <property type="entry name" value="Carbon-nitrogen hydrolase"/>
    <property type="match status" value="1"/>
</dbReference>
<dbReference type="InterPro" id="IPR050345">
    <property type="entry name" value="Aliph_Amidase/BUP"/>
</dbReference>
<evidence type="ECO:0000256" key="1">
    <source>
        <dbReference type="ARBA" id="ARBA00022801"/>
    </source>
</evidence>
<dbReference type="InterPro" id="IPR036526">
    <property type="entry name" value="C-N_Hydrolase_sf"/>
</dbReference>
<dbReference type="InParanoid" id="A0A0V0R6W4"/>
<reference evidence="3 4" key="1">
    <citation type="journal article" date="2015" name="Sci. Rep.">
        <title>Genome of the facultative scuticociliatosis pathogen Pseudocohnilembus persalinus provides insight into its virulence through horizontal gene transfer.</title>
        <authorList>
            <person name="Xiong J."/>
            <person name="Wang G."/>
            <person name="Cheng J."/>
            <person name="Tian M."/>
            <person name="Pan X."/>
            <person name="Warren A."/>
            <person name="Jiang C."/>
            <person name="Yuan D."/>
            <person name="Miao W."/>
        </authorList>
    </citation>
    <scope>NUCLEOTIDE SEQUENCE [LARGE SCALE GENOMIC DNA]</scope>
    <source>
        <strain evidence="3">36N120E</strain>
    </source>
</reference>
<dbReference type="PANTHER" id="PTHR43674">
    <property type="entry name" value="NITRILASE C965.09-RELATED"/>
    <property type="match status" value="1"/>
</dbReference>
<keyword evidence="1 3" id="KW-0378">Hydrolase</keyword>
<protein>
    <submittedName>
        <fullName evidence="3">Carbon-nitrogen hydrolase</fullName>
    </submittedName>
</protein>
<dbReference type="Pfam" id="PF00795">
    <property type="entry name" value="CN_hydrolase"/>
    <property type="match status" value="1"/>
</dbReference>
<evidence type="ECO:0000313" key="4">
    <source>
        <dbReference type="Proteomes" id="UP000054937"/>
    </source>
</evidence>
<dbReference type="AlphaFoldDB" id="A0A0V0R6W4"/>
<feature type="domain" description="CN hydrolase" evidence="2">
    <location>
        <begin position="117"/>
        <end position="323"/>
    </location>
</feature>
<comment type="caution">
    <text evidence="3">The sequence shown here is derived from an EMBL/GenBank/DDBJ whole genome shotgun (WGS) entry which is preliminary data.</text>
</comment>
<dbReference type="PANTHER" id="PTHR43674:SF2">
    <property type="entry name" value="BETA-UREIDOPROPIONASE"/>
    <property type="match status" value="1"/>
</dbReference>
<evidence type="ECO:0000313" key="3">
    <source>
        <dbReference type="EMBL" id="KRX10203.1"/>
    </source>
</evidence>
<dbReference type="GO" id="GO:0033396">
    <property type="term" value="P:beta-alanine biosynthetic process via 3-ureidopropionate"/>
    <property type="evidence" value="ECO:0007669"/>
    <property type="project" value="TreeGrafter"/>
</dbReference>
<name>A0A0V0R6W4_PSEPJ</name>
<dbReference type="GO" id="GO:0003837">
    <property type="term" value="F:beta-ureidopropionase activity"/>
    <property type="evidence" value="ECO:0007669"/>
    <property type="project" value="TreeGrafter"/>
</dbReference>
<dbReference type="OrthoDB" id="305210at2759"/>
<dbReference type="Gene3D" id="3.60.110.10">
    <property type="entry name" value="Carbon-nitrogen hydrolase"/>
    <property type="match status" value="1"/>
</dbReference>
<evidence type="ECO:0000259" key="2">
    <source>
        <dbReference type="PROSITE" id="PS50263"/>
    </source>
</evidence>